<protein>
    <submittedName>
        <fullName evidence="2">Epimerase</fullName>
    </submittedName>
</protein>
<dbReference type="Gene3D" id="3.40.50.720">
    <property type="entry name" value="NAD(P)-binding Rossmann-like Domain"/>
    <property type="match status" value="1"/>
</dbReference>
<dbReference type="GO" id="GO:0004029">
    <property type="term" value="F:aldehyde dehydrogenase (NAD+) activity"/>
    <property type="evidence" value="ECO:0007669"/>
    <property type="project" value="TreeGrafter"/>
</dbReference>
<evidence type="ECO:0000259" key="1">
    <source>
        <dbReference type="Pfam" id="PF01370"/>
    </source>
</evidence>
<accession>A0A2J6X9I5</accession>
<name>A0A2J6X9I5_9BACT</name>
<organism evidence="2 3">
    <name type="scientific">Caldisericum exile</name>
    <dbReference type="NCBI Taxonomy" id="693075"/>
    <lineage>
        <taxon>Bacteria</taxon>
        <taxon>Pseudomonadati</taxon>
        <taxon>Caldisericota/Cryosericota group</taxon>
        <taxon>Caldisericota</taxon>
        <taxon>Caldisericia</taxon>
        <taxon>Caldisericales</taxon>
        <taxon>Caldisericaceae</taxon>
        <taxon>Caldisericum</taxon>
    </lineage>
</organism>
<sequence>MIAVIGGTGHLGNVLIRELLKRGEKVICIVPKGEDLTPLNGLDVEVRFSDITDFESINKMLFGVDYVYHTAGIVSIIKGEWEKLYKVNVLGARNVVEACIKNKVKRLVYTSSIHAFKEPPNQVPITEGTPLDPEYGEYAKSKALATIEVLKGVENGLNAVIVAPTGIIGPYDFKISEMGTLILKYIKSKVFFYVDGAYDFVDVRDVAIGEILAMERGKTGQIYILSGEKITVKEILNTLRSISGKKIPHIKIPYSFAKFTALLTPIISRITHEKPLFTLYSLSVLKSNCNVQKDKATRELGYSSRPLQKSLKDAYMWFKENYRGNKPLRNFHRMYCSNFKRKINFSS</sequence>
<gene>
    <name evidence="2" type="ORF">C0175_00745</name>
</gene>
<comment type="caution">
    <text evidence="2">The sequence shown here is derived from an EMBL/GenBank/DDBJ whole genome shotgun (WGS) entry which is preliminary data.</text>
</comment>
<proteinExistence type="predicted"/>
<dbReference type="InterPro" id="IPR001509">
    <property type="entry name" value="Epimerase_deHydtase"/>
</dbReference>
<evidence type="ECO:0000313" key="2">
    <source>
        <dbReference type="EMBL" id="PMP84047.1"/>
    </source>
</evidence>
<dbReference type="AlphaFoldDB" id="A0A2J6X9I5"/>
<dbReference type="Pfam" id="PF01370">
    <property type="entry name" value="Epimerase"/>
    <property type="match status" value="1"/>
</dbReference>
<evidence type="ECO:0000313" key="3">
    <source>
        <dbReference type="Proteomes" id="UP000236910"/>
    </source>
</evidence>
<feature type="domain" description="NAD-dependent epimerase/dehydratase" evidence="1">
    <location>
        <begin position="2"/>
        <end position="223"/>
    </location>
</feature>
<dbReference type="PANTHER" id="PTHR48079:SF6">
    <property type="entry name" value="NAD(P)-BINDING DOMAIN-CONTAINING PROTEIN-RELATED"/>
    <property type="match status" value="1"/>
</dbReference>
<dbReference type="EMBL" id="PNIX01000044">
    <property type="protein sequence ID" value="PMP84047.1"/>
    <property type="molecule type" value="Genomic_DNA"/>
</dbReference>
<dbReference type="GO" id="GO:0005737">
    <property type="term" value="C:cytoplasm"/>
    <property type="evidence" value="ECO:0007669"/>
    <property type="project" value="TreeGrafter"/>
</dbReference>
<dbReference type="CDD" id="cd05228">
    <property type="entry name" value="AR_FR_like_1_SDR_e"/>
    <property type="match status" value="1"/>
</dbReference>
<dbReference type="InterPro" id="IPR036291">
    <property type="entry name" value="NAD(P)-bd_dom_sf"/>
</dbReference>
<reference evidence="2 3" key="1">
    <citation type="submission" date="2018-01" db="EMBL/GenBank/DDBJ databases">
        <title>Metagenomic assembled genomes from two thermal pools in the Uzon Caldera, Kamchatka, Russia.</title>
        <authorList>
            <person name="Wilkins L."/>
            <person name="Ettinger C."/>
        </authorList>
    </citation>
    <scope>NUCLEOTIDE SEQUENCE [LARGE SCALE GENOMIC DNA]</scope>
    <source>
        <strain evidence="2">ARK-10</strain>
    </source>
</reference>
<dbReference type="Proteomes" id="UP000236910">
    <property type="component" value="Unassembled WGS sequence"/>
</dbReference>
<dbReference type="InterPro" id="IPR051783">
    <property type="entry name" value="NAD(P)-dependent_oxidoreduct"/>
</dbReference>
<dbReference type="SUPFAM" id="SSF51735">
    <property type="entry name" value="NAD(P)-binding Rossmann-fold domains"/>
    <property type="match status" value="1"/>
</dbReference>
<dbReference type="PANTHER" id="PTHR48079">
    <property type="entry name" value="PROTEIN YEEZ"/>
    <property type="match status" value="1"/>
</dbReference>